<comment type="caution">
    <text evidence="2">The sequence shown here is derived from an EMBL/GenBank/DDBJ whole genome shotgun (WGS) entry which is preliminary data.</text>
</comment>
<feature type="compositionally biased region" description="Basic and acidic residues" evidence="1">
    <location>
        <begin position="310"/>
        <end position="368"/>
    </location>
</feature>
<evidence type="ECO:0000313" key="2">
    <source>
        <dbReference type="EMBL" id="KAF4610812.1"/>
    </source>
</evidence>
<proteinExistence type="predicted"/>
<feature type="compositionally biased region" description="Polar residues" evidence="1">
    <location>
        <begin position="373"/>
        <end position="388"/>
    </location>
</feature>
<dbReference type="EMBL" id="JAACJL010000058">
    <property type="protein sequence ID" value="KAF4610812.1"/>
    <property type="molecule type" value="Genomic_DNA"/>
</dbReference>
<sequence length="388" mass="44842">MPNLYQRCVRFVSDILSFVMSTGNDTAPDVDPEIPAILSGKNRGIPQRVGTWHCLVHNCYDSPEHAHKTRVTRISWYKCRKGLNHEYAVATVTRGKSTYFIRIERYASDEKQLDGDVVDDEEIPEDRRQQLKLDVQHERSRASKANPLTNNSINTRKSIASSNMREDNRALDVALHVDAENGAIDNEEVYLLATYHYNSATTPLYLRDLVFILNHINDSHPSFKLLLTQCYWFVRTFIGVANKLYNPEINEKPNFNLAGHYTQAMATFRVPVNKDSPVEIDRYAEAVRKQIEAHDQYLHEKWMRGAGGKEVADERARQADERARQADQNAMEERRRREEADQNAMEERKRREEADQKAMEERKRREEAEAQLYQLQASRAASTSANAE</sequence>
<gene>
    <name evidence="2" type="ORF">D9613_007062</name>
</gene>
<organism evidence="2 3">
    <name type="scientific">Agrocybe pediades</name>
    <dbReference type="NCBI Taxonomy" id="84607"/>
    <lineage>
        <taxon>Eukaryota</taxon>
        <taxon>Fungi</taxon>
        <taxon>Dikarya</taxon>
        <taxon>Basidiomycota</taxon>
        <taxon>Agaricomycotina</taxon>
        <taxon>Agaricomycetes</taxon>
        <taxon>Agaricomycetidae</taxon>
        <taxon>Agaricales</taxon>
        <taxon>Agaricineae</taxon>
        <taxon>Strophariaceae</taxon>
        <taxon>Agrocybe</taxon>
    </lineage>
</organism>
<keyword evidence="3" id="KW-1185">Reference proteome</keyword>
<evidence type="ECO:0000313" key="3">
    <source>
        <dbReference type="Proteomes" id="UP000521872"/>
    </source>
</evidence>
<evidence type="ECO:0000256" key="1">
    <source>
        <dbReference type="SAM" id="MobiDB-lite"/>
    </source>
</evidence>
<name>A0A8H4VIH7_9AGAR</name>
<protein>
    <submittedName>
        <fullName evidence="2">Uncharacterized protein</fullName>
    </submittedName>
</protein>
<dbReference type="Proteomes" id="UP000521872">
    <property type="component" value="Unassembled WGS sequence"/>
</dbReference>
<dbReference type="AlphaFoldDB" id="A0A8H4VIH7"/>
<accession>A0A8H4VIH7</accession>
<feature type="region of interest" description="Disordered" evidence="1">
    <location>
        <begin position="309"/>
        <end position="388"/>
    </location>
</feature>
<reference evidence="2 3" key="1">
    <citation type="submission" date="2019-12" db="EMBL/GenBank/DDBJ databases">
        <authorList>
            <person name="Floudas D."/>
            <person name="Bentzer J."/>
            <person name="Ahren D."/>
            <person name="Johansson T."/>
            <person name="Persson P."/>
            <person name="Tunlid A."/>
        </authorList>
    </citation>
    <scope>NUCLEOTIDE SEQUENCE [LARGE SCALE GENOMIC DNA]</scope>
    <source>
        <strain evidence="2 3">CBS 102.39</strain>
    </source>
</reference>